<dbReference type="InterPro" id="IPR023828">
    <property type="entry name" value="Peptidase_S8_Ser-AS"/>
</dbReference>
<dbReference type="PRINTS" id="PR00723">
    <property type="entry name" value="SUBTILISIN"/>
</dbReference>
<dbReference type="Gene3D" id="3.40.50.200">
    <property type="entry name" value="Peptidase S8/S53 domain"/>
    <property type="match status" value="1"/>
</dbReference>
<dbReference type="InterPro" id="IPR010259">
    <property type="entry name" value="S8pro/Inhibitor_I9"/>
</dbReference>
<dbReference type="PROSITE" id="PS51892">
    <property type="entry name" value="SUBTILASE"/>
    <property type="match status" value="1"/>
</dbReference>
<dbReference type="AlphaFoldDB" id="A0AAD4IXU1"/>
<comment type="subcellular location">
    <subcellularLocation>
        <location evidence="1">Secreted</location>
    </subcellularLocation>
</comment>
<dbReference type="FunFam" id="3.40.50.200:FF:000006">
    <property type="entry name" value="Subtilisin-like protease SBT1.5"/>
    <property type="match status" value="1"/>
</dbReference>
<feature type="active site" description="Charge relay system" evidence="9 10">
    <location>
        <position position="145"/>
    </location>
</feature>
<dbReference type="FunFam" id="3.30.70.80:FF:000003">
    <property type="entry name" value="Subtilisin-like protease SBT1.9"/>
    <property type="match status" value="1"/>
</dbReference>
<dbReference type="Gene3D" id="2.60.40.2310">
    <property type="match status" value="1"/>
</dbReference>
<dbReference type="InterPro" id="IPR045051">
    <property type="entry name" value="SBT"/>
</dbReference>
<evidence type="ECO:0000256" key="5">
    <source>
        <dbReference type="ARBA" id="ARBA00022729"/>
    </source>
</evidence>
<dbReference type="CDD" id="cd04852">
    <property type="entry name" value="Peptidases_S8_3"/>
    <property type="match status" value="1"/>
</dbReference>
<dbReference type="GO" id="GO:0006508">
    <property type="term" value="P:proteolysis"/>
    <property type="evidence" value="ECO:0007669"/>
    <property type="project" value="UniProtKB-KW"/>
</dbReference>
<organism evidence="16 17">
    <name type="scientific">Perilla frutescens var. hirtella</name>
    <name type="common">Perilla citriodora</name>
    <name type="synonym">Perilla setoyensis</name>
    <dbReference type="NCBI Taxonomy" id="608512"/>
    <lineage>
        <taxon>Eukaryota</taxon>
        <taxon>Viridiplantae</taxon>
        <taxon>Streptophyta</taxon>
        <taxon>Embryophyta</taxon>
        <taxon>Tracheophyta</taxon>
        <taxon>Spermatophyta</taxon>
        <taxon>Magnoliopsida</taxon>
        <taxon>eudicotyledons</taxon>
        <taxon>Gunneridae</taxon>
        <taxon>Pentapetalae</taxon>
        <taxon>asterids</taxon>
        <taxon>lamiids</taxon>
        <taxon>Lamiales</taxon>
        <taxon>Lamiaceae</taxon>
        <taxon>Nepetoideae</taxon>
        <taxon>Elsholtzieae</taxon>
        <taxon>Perilla</taxon>
    </lineage>
</organism>
<feature type="domain" description="Subtilisin-like protease fibronectin type-III" evidence="15">
    <location>
        <begin position="652"/>
        <end position="755"/>
    </location>
</feature>
<evidence type="ECO:0000259" key="15">
    <source>
        <dbReference type="Pfam" id="PF17766"/>
    </source>
</evidence>
<evidence type="ECO:0000256" key="4">
    <source>
        <dbReference type="ARBA" id="ARBA00022670"/>
    </source>
</evidence>
<feature type="domain" description="Peptidase S8/S53" evidence="13">
    <location>
        <begin position="136"/>
        <end position="582"/>
    </location>
</feature>
<evidence type="ECO:0000256" key="1">
    <source>
        <dbReference type="ARBA" id="ARBA00004613"/>
    </source>
</evidence>
<sequence>MELPNAVTVFLLLWFLSSPHHASAQKRSTYIVHMDKPSMPKAFSSHNFWYSSILKSVSQASLHSNDHGSPKLIYTYDHAFHGFSVSMSKNELELLKKSPGFVSAQADAVVTPDTTHTPEFLSLNTATGIWPASQFGKDVIIGVIDTGIWPESRSFNDHGITDVPARWKGVCNGGEEFNSSLCNKKIIGARYFNEGNRADDPSNPVPNTARDDDGHGSHVSSIAAGNFVDGVSYFGYATGTARGVAPRARLAVYKVLWGGGGVSSDILAGIDQAVADGVDILSISVGVQEINLYESALSIASFGAREKGIVVCFSAGNRGPSVRTIRSGFPWAVIVAAGTVDRWFAGTLTLGNGKKITGWTTFPARAVVRNVALVYNETSSGCTSPELAEAPDNSIIICNTTIGNTDFDTIMGGLSDSNARAVIVIAEDTRIFRFNTFPYPGVVITPAEGEEVVNYALNSGSDSPTASIVFQQTIIGKEPRAAPALSDDSSRGPARSYEAILKPDLMAPGVAILAAFNPQITATTIGPNIDLSSDYNLLSGTSMACPHVSGTAALLKAAHPDWSPSAIQSAMMTTANPLDNTNRPIREQDNTVADPIGIGSGLVDPNRALDPGLVYDASVQDMVNLVCSMNFTRNQTQTIIRSSYNCSNPNSDLNYPSFVALIRAAEIGRTLTRRFERVVTNVGQGAATYKVLLEMPVNTTVRVRPQTLVFGKKYEKLRYSLTIRYEGDIEIQHRPGAVIWVDETGKYRVRSPIMVSAAADNFEE</sequence>
<feature type="domain" description="Inhibitor I9" evidence="14">
    <location>
        <begin position="29"/>
        <end position="111"/>
    </location>
</feature>
<dbReference type="Proteomes" id="UP001190926">
    <property type="component" value="Unassembled WGS sequence"/>
</dbReference>
<dbReference type="GO" id="GO:0004252">
    <property type="term" value="F:serine-type endopeptidase activity"/>
    <property type="evidence" value="ECO:0007669"/>
    <property type="project" value="UniProtKB-UniRule"/>
</dbReference>
<dbReference type="InterPro" id="IPR034197">
    <property type="entry name" value="Peptidases_S8_3"/>
</dbReference>
<evidence type="ECO:0000256" key="2">
    <source>
        <dbReference type="ARBA" id="ARBA00011073"/>
    </source>
</evidence>
<dbReference type="InterPro" id="IPR037045">
    <property type="entry name" value="S8pro/Inhibitor_I9_sf"/>
</dbReference>
<comment type="similarity">
    <text evidence="2 10">Belongs to the peptidase S8 family.</text>
</comment>
<feature type="region of interest" description="Disordered" evidence="11">
    <location>
        <begin position="195"/>
        <end position="216"/>
    </location>
</feature>
<feature type="chain" id="PRO_5042100578" evidence="12">
    <location>
        <begin position="25"/>
        <end position="764"/>
    </location>
</feature>
<dbReference type="PROSITE" id="PS00137">
    <property type="entry name" value="SUBTILASE_HIS"/>
    <property type="match status" value="1"/>
</dbReference>
<dbReference type="EMBL" id="SDAM02000809">
    <property type="protein sequence ID" value="KAH6823490.1"/>
    <property type="molecule type" value="Genomic_DNA"/>
</dbReference>
<feature type="signal peptide" evidence="12">
    <location>
        <begin position="1"/>
        <end position="24"/>
    </location>
</feature>
<protein>
    <submittedName>
        <fullName evidence="16">Uncharacterized protein</fullName>
    </submittedName>
</protein>
<evidence type="ECO:0000259" key="14">
    <source>
        <dbReference type="Pfam" id="PF05922"/>
    </source>
</evidence>
<comment type="caution">
    <text evidence="16">The sequence shown here is derived from an EMBL/GenBank/DDBJ whole genome shotgun (WGS) entry which is preliminary data.</text>
</comment>
<dbReference type="Gene3D" id="3.30.70.80">
    <property type="entry name" value="Peptidase S8 propeptide/proteinase inhibitor I9"/>
    <property type="match status" value="1"/>
</dbReference>
<evidence type="ECO:0000256" key="10">
    <source>
        <dbReference type="PROSITE-ProRule" id="PRU01240"/>
    </source>
</evidence>
<keyword evidence="17" id="KW-1185">Reference proteome</keyword>
<keyword evidence="4 10" id="KW-0645">Protease</keyword>
<dbReference type="Gene3D" id="3.50.30.30">
    <property type="match status" value="1"/>
</dbReference>
<keyword evidence="6 10" id="KW-0378">Hydrolase</keyword>
<reference evidence="16 17" key="1">
    <citation type="journal article" date="2021" name="Nat. Commun.">
        <title>Incipient diploidization of the medicinal plant Perilla within 10,000 years.</title>
        <authorList>
            <person name="Zhang Y."/>
            <person name="Shen Q."/>
            <person name="Leng L."/>
            <person name="Zhang D."/>
            <person name="Chen S."/>
            <person name="Shi Y."/>
            <person name="Ning Z."/>
            <person name="Chen S."/>
        </authorList>
    </citation>
    <scope>NUCLEOTIDE SEQUENCE [LARGE SCALE GENOMIC DNA]</scope>
    <source>
        <strain evidence="17">cv. PC099</strain>
    </source>
</reference>
<evidence type="ECO:0000256" key="3">
    <source>
        <dbReference type="ARBA" id="ARBA00022525"/>
    </source>
</evidence>
<evidence type="ECO:0000259" key="13">
    <source>
        <dbReference type="Pfam" id="PF00082"/>
    </source>
</evidence>
<keyword evidence="5 12" id="KW-0732">Signal</keyword>
<dbReference type="Pfam" id="PF17766">
    <property type="entry name" value="fn3_6"/>
    <property type="match status" value="1"/>
</dbReference>
<dbReference type="SUPFAM" id="SSF52743">
    <property type="entry name" value="Subtilisin-like"/>
    <property type="match status" value="1"/>
</dbReference>
<dbReference type="Pfam" id="PF05922">
    <property type="entry name" value="Inhibitor_I9"/>
    <property type="match status" value="1"/>
</dbReference>
<evidence type="ECO:0000256" key="8">
    <source>
        <dbReference type="ARBA" id="ARBA00023180"/>
    </source>
</evidence>
<dbReference type="InterPro" id="IPR041469">
    <property type="entry name" value="Subtilisin-like_FN3"/>
</dbReference>
<feature type="active site" description="Charge relay system" evidence="9 10">
    <location>
        <position position="215"/>
    </location>
</feature>
<evidence type="ECO:0000256" key="11">
    <source>
        <dbReference type="SAM" id="MobiDB-lite"/>
    </source>
</evidence>
<dbReference type="InterPro" id="IPR015500">
    <property type="entry name" value="Peptidase_S8_subtilisin-rel"/>
</dbReference>
<evidence type="ECO:0000256" key="6">
    <source>
        <dbReference type="ARBA" id="ARBA00022801"/>
    </source>
</evidence>
<feature type="active site" description="Charge relay system" evidence="9 10">
    <location>
        <position position="542"/>
    </location>
</feature>
<dbReference type="InterPro" id="IPR036852">
    <property type="entry name" value="Peptidase_S8/S53_dom_sf"/>
</dbReference>
<proteinExistence type="inferred from homology"/>
<dbReference type="CDD" id="cd02120">
    <property type="entry name" value="PA_subtilisin_like"/>
    <property type="match status" value="1"/>
</dbReference>
<dbReference type="Pfam" id="PF00082">
    <property type="entry name" value="Peptidase_S8"/>
    <property type="match status" value="1"/>
</dbReference>
<keyword evidence="3" id="KW-0964">Secreted</keyword>
<keyword evidence="8" id="KW-0325">Glycoprotein</keyword>
<dbReference type="PROSITE" id="PS00138">
    <property type="entry name" value="SUBTILASE_SER"/>
    <property type="match status" value="1"/>
</dbReference>
<dbReference type="InterPro" id="IPR000209">
    <property type="entry name" value="Peptidase_S8/S53_dom"/>
</dbReference>
<gene>
    <name evidence="16" type="ORF">C2S53_008916</name>
</gene>
<dbReference type="GO" id="GO:0005576">
    <property type="term" value="C:extracellular region"/>
    <property type="evidence" value="ECO:0007669"/>
    <property type="project" value="UniProtKB-SubCell"/>
</dbReference>
<evidence type="ECO:0000256" key="7">
    <source>
        <dbReference type="ARBA" id="ARBA00022825"/>
    </source>
</evidence>
<evidence type="ECO:0000256" key="12">
    <source>
        <dbReference type="SAM" id="SignalP"/>
    </source>
</evidence>
<dbReference type="InterPro" id="IPR022398">
    <property type="entry name" value="Peptidase_S8_His-AS"/>
</dbReference>
<evidence type="ECO:0000256" key="9">
    <source>
        <dbReference type="PIRSR" id="PIRSR615500-1"/>
    </source>
</evidence>
<keyword evidence="7 10" id="KW-0720">Serine protease</keyword>
<accession>A0AAD4IXU1</accession>
<name>A0AAD4IXU1_PERFH</name>
<evidence type="ECO:0000313" key="16">
    <source>
        <dbReference type="EMBL" id="KAH6823490.1"/>
    </source>
</evidence>
<dbReference type="PANTHER" id="PTHR10795">
    <property type="entry name" value="PROPROTEIN CONVERTASE SUBTILISIN/KEXIN"/>
    <property type="match status" value="1"/>
</dbReference>
<evidence type="ECO:0000313" key="17">
    <source>
        <dbReference type="Proteomes" id="UP001190926"/>
    </source>
</evidence>